<reference evidence="2" key="1">
    <citation type="submission" date="2015-09" db="EMBL/GenBank/DDBJ databases">
        <authorList>
            <person name="Graham D.E."/>
            <person name="Mahan K.M."/>
            <person name="Klingeman D.M."/>
            <person name="Fida T."/>
            <person name="Giannone R.J."/>
            <person name="Hettich R.L."/>
            <person name="Parry R.J."/>
            <person name="Spain J.C."/>
        </authorList>
    </citation>
    <scope>NUCLEOTIDE SEQUENCE [LARGE SCALE GENOMIC DNA]</scope>
    <source>
        <strain evidence="2">JCM 4701</strain>
    </source>
</reference>
<organism evidence="1 2">
    <name type="scientific">Streptomyces noursei</name>
    <name type="common">Streptomyces albulus</name>
    <dbReference type="NCBI Taxonomy" id="1971"/>
    <lineage>
        <taxon>Bacteria</taxon>
        <taxon>Bacillati</taxon>
        <taxon>Actinomycetota</taxon>
        <taxon>Actinomycetes</taxon>
        <taxon>Kitasatosporales</taxon>
        <taxon>Streptomycetaceae</taxon>
        <taxon>Streptomyces</taxon>
    </lineage>
</organism>
<keyword evidence="2" id="KW-1185">Reference proteome</keyword>
<accession>A0A2N8PQU9</accession>
<gene>
    <name evidence="1" type="ORF">AOB60_00190</name>
</gene>
<sequence length="84" mass="9000">MVVARSFVGADLEAKIREHQGVIFDARAKAEEAADAINDEAAGDGQGILPEPSNGAHFTGFSKQVSIEGMRLYIPIRRLDVSST</sequence>
<dbReference type="RefSeq" id="WP_102922293.1">
    <property type="nucleotide sequence ID" value="NZ_LJSN01000001.1"/>
</dbReference>
<evidence type="ECO:0000313" key="2">
    <source>
        <dbReference type="Proteomes" id="UP000236047"/>
    </source>
</evidence>
<dbReference type="AlphaFoldDB" id="A0A2N8PQU9"/>
<dbReference type="EMBL" id="LJSN01000001">
    <property type="protein sequence ID" value="PNE43404.1"/>
    <property type="molecule type" value="Genomic_DNA"/>
</dbReference>
<proteinExistence type="predicted"/>
<protein>
    <submittedName>
        <fullName evidence="1">Uncharacterized protein</fullName>
    </submittedName>
</protein>
<comment type="caution">
    <text evidence="1">The sequence shown here is derived from an EMBL/GenBank/DDBJ whole genome shotgun (WGS) entry which is preliminary data.</text>
</comment>
<dbReference type="Proteomes" id="UP000236047">
    <property type="component" value="Unassembled WGS sequence"/>
</dbReference>
<evidence type="ECO:0000313" key="1">
    <source>
        <dbReference type="EMBL" id="PNE43404.1"/>
    </source>
</evidence>
<name>A0A2N8PQU9_STRNR</name>